<comment type="caution">
    <text evidence="1">The sequence shown here is derived from an EMBL/GenBank/DDBJ whole genome shotgun (WGS) entry which is preliminary data.</text>
</comment>
<accession>A0A7W2AIQ0</accession>
<proteinExistence type="predicted"/>
<reference evidence="1 2" key="1">
    <citation type="submission" date="2020-07" db="EMBL/GenBank/DDBJ databases">
        <authorList>
            <person name="Feng H."/>
        </authorList>
    </citation>
    <scope>NUCLEOTIDE SEQUENCE [LARGE SCALE GENOMIC DNA]</scope>
    <source>
        <strain evidence="2">s-11</strain>
    </source>
</reference>
<dbReference type="Proteomes" id="UP000530514">
    <property type="component" value="Unassembled WGS sequence"/>
</dbReference>
<organism evidence="1 2">
    <name type="scientific">Thermoactinomyces daqus</name>
    <dbReference type="NCBI Taxonomy" id="1329516"/>
    <lineage>
        <taxon>Bacteria</taxon>
        <taxon>Bacillati</taxon>
        <taxon>Bacillota</taxon>
        <taxon>Bacilli</taxon>
        <taxon>Bacillales</taxon>
        <taxon>Thermoactinomycetaceae</taxon>
        <taxon>Thermoactinomyces</taxon>
    </lineage>
</organism>
<evidence type="ECO:0000313" key="1">
    <source>
        <dbReference type="EMBL" id="MBA4543976.1"/>
    </source>
</evidence>
<name>A0A7W2AIQ0_9BACL</name>
<protein>
    <submittedName>
        <fullName evidence="1">Uncharacterized protein</fullName>
    </submittedName>
</protein>
<dbReference type="AlphaFoldDB" id="A0A7W2AIQ0"/>
<gene>
    <name evidence="1" type="ORF">H1164_13890</name>
</gene>
<keyword evidence="2" id="KW-1185">Reference proteome</keyword>
<dbReference type="OrthoDB" id="2088281at2"/>
<evidence type="ECO:0000313" key="2">
    <source>
        <dbReference type="Proteomes" id="UP000530514"/>
    </source>
</evidence>
<dbReference type="EMBL" id="JACEIP010000025">
    <property type="protein sequence ID" value="MBA4543976.1"/>
    <property type="molecule type" value="Genomic_DNA"/>
</dbReference>
<dbReference type="RefSeq" id="WP_033100791.1">
    <property type="nucleotide sequence ID" value="NZ_JACEIP010000025.1"/>
</dbReference>
<sequence>MNQSWIDVWYQAALQNTWVREAHAKDPLLKDDFYECNGLDELFKWVKSRQSTGSAFYYDDICFINVGMEGDGFDWMVLKQGDVYLEYYTPPRNMDKYDFYRLIQRIETETLEEFWR</sequence>